<keyword evidence="2" id="KW-1185">Reference proteome</keyword>
<dbReference type="Gene3D" id="2.30.110.10">
    <property type="entry name" value="Electron Transport, Fmn-binding Protein, Chain A"/>
    <property type="match status" value="1"/>
</dbReference>
<dbReference type="Proteomes" id="UP000509303">
    <property type="component" value="Chromosome"/>
</dbReference>
<dbReference type="SUPFAM" id="SSF50475">
    <property type="entry name" value="FMN-binding split barrel"/>
    <property type="match status" value="1"/>
</dbReference>
<dbReference type="RefSeq" id="WP_176160378.1">
    <property type="nucleotide sequence ID" value="NZ_CP054929.1"/>
</dbReference>
<accession>A0A7H8N2H6</accession>
<dbReference type="InterPro" id="IPR024747">
    <property type="entry name" value="Pyridox_Oxase-rel"/>
</dbReference>
<dbReference type="EMBL" id="CP054929">
    <property type="protein sequence ID" value="QKW48645.1"/>
    <property type="molecule type" value="Genomic_DNA"/>
</dbReference>
<dbReference type="AlphaFoldDB" id="A0A7H8N2H6"/>
<organism evidence="1 2">
    <name type="scientific">Streptomyces buecherae</name>
    <dbReference type="NCBI Taxonomy" id="2763006"/>
    <lineage>
        <taxon>Bacteria</taxon>
        <taxon>Bacillati</taxon>
        <taxon>Actinomycetota</taxon>
        <taxon>Actinomycetes</taxon>
        <taxon>Kitasatosporales</taxon>
        <taxon>Streptomycetaceae</taxon>
        <taxon>Streptomyces</taxon>
    </lineage>
</organism>
<dbReference type="Pfam" id="PF12900">
    <property type="entry name" value="Pyridox_ox_2"/>
    <property type="match status" value="1"/>
</dbReference>
<evidence type="ECO:0000313" key="2">
    <source>
        <dbReference type="Proteomes" id="UP000509303"/>
    </source>
</evidence>
<sequence length="164" mass="17797">MSEHAQQRTLTGPRHPLARRMEAVERGEALRLLGSVPVGRVVFTQHALPAVRPVNHLVDGDNVIIRTHPGATLSAMTAPPGSPDVVVAYEADAIDPVTHLGWSVIVTGYAALVTDEEELAHYLQVLHPWVPEPMPYAIRIRPDLITGFRLLPADTSHVPNAGIP</sequence>
<protein>
    <submittedName>
        <fullName evidence="1">Pyridoxamine 5'-phosphate oxidase family protein</fullName>
    </submittedName>
</protein>
<dbReference type="InterPro" id="IPR012349">
    <property type="entry name" value="Split_barrel_FMN-bd"/>
</dbReference>
<name>A0A7H8N2H6_9ACTN</name>
<proteinExistence type="predicted"/>
<evidence type="ECO:0000313" key="1">
    <source>
        <dbReference type="EMBL" id="QKW48645.1"/>
    </source>
</evidence>
<gene>
    <name evidence="1" type="ORF">HUT08_02740</name>
</gene>
<reference evidence="1 2" key="1">
    <citation type="submission" date="2020-06" db="EMBL/GenBank/DDBJ databases">
        <title>Genome mining for natural products.</title>
        <authorList>
            <person name="Zhang B."/>
            <person name="Shi J."/>
            <person name="Ge H."/>
        </authorList>
    </citation>
    <scope>NUCLEOTIDE SEQUENCE [LARGE SCALE GENOMIC DNA]</scope>
    <source>
        <strain evidence="1 2">NA00687</strain>
    </source>
</reference>